<gene>
    <name evidence="1" type="ORF">K9W45_01325</name>
</gene>
<dbReference type="EMBL" id="CP084166">
    <property type="protein sequence ID" value="UJG41116.1"/>
    <property type="molecule type" value="Genomic_DNA"/>
</dbReference>
<dbReference type="Proteomes" id="UP001201020">
    <property type="component" value="Chromosome"/>
</dbReference>
<sequence length="146" mass="16650">MSEKLIIELEELLIPYALERFSFQNNPAAQMIASNPLFKSMIKKTLTQAENYISEFVSWLCKAFVRVIVSTDSSIKLSDIASVILAESYLMMDLPPYGYVSSSKDGDKSDAKVMVEIEVHRWFVFLENEGKLPGRYNRFTGIYSTN</sequence>
<evidence type="ECO:0000313" key="1">
    <source>
        <dbReference type="EMBL" id="UJG41116.1"/>
    </source>
</evidence>
<name>A0A9Y1BL87_9ARCH</name>
<proteinExistence type="predicted"/>
<dbReference type="AlphaFoldDB" id="A0A9Y1BL87"/>
<reference evidence="1" key="1">
    <citation type="journal article" date="2022" name="Nat. Microbiol.">
        <title>Unique mobile elements and scalable gene flow at the prokaryote-eukaryote boundary revealed by circularized Asgard archaea genomes.</title>
        <authorList>
            <person name="Wu F."/>
            <person name="Speth D.R."/>
            <person name="Philosof A."/>
            <person name="Cremiere A."/>
            <person name="Narayanan A."/>
            <person name="Barco R.A."/>
            <person name="Connon S.A."/>
            <person name="Amend J.P."/>
            <person name="Antoshechkin I.A."/>
            <person name="Orphan V.J."/>
        </authorList>
    </citation>
    <scope>NUCLEOTIDE SEQUENCE</scope>
    <source>
        <strain evidence="1">PM71</strain>
    </source>
</reference>
<accession>A0A9Y1BL87</accession>
<protein>
    <submittedName>
        <fullName evidence="1">Uncharacterized protein</fullName>
    </submittedName>
</protein>
<organism evidence="1">
    <name type="scientific">Candidatus Heimdallarchaeum aukensis</name>
    <dbReference type="NCBI Taxonomy" id="2876573"/>
    <lineage>
        <taxon>Archaea</taxon>
        <taxon>Promethearchaeati</taxon>
        <taxon>Candidatus Heimdallarchaeota</taxon>
        <taxon>Candidatus Heimdallarchaeia (ex Rinke et al. 2021) (nom. nud.)</taxon>
        <taxon>Candidatus Heimdallarchaeales</taxon>
        <taxon>Candidatus Heimdallarchaeaceae</taxon>
        <taxon>Candidatus Heimdallarchaeum</taxon>
    </lineage>
</organism>